<evidence type="ECO:0000259" key="2">
    <source>
        <dbReference type="Pfam" id="PF10137"/>
    </source>
</evidence>
<feature type="region of interest" description="Disordered" evidence="1">
    <location>
        <begin position="1"/>
        <end position="44"/>
    </location>
</feature>
<comment type="caution">
    <text evidence="3">The sequence shown here is derived from an EMBL/GenBank/DDBJ whole genome shotgun (WGS) entry which is preliminary data.</text>
</comment>
<evidence type="ECO:0000256" key="1">
    <source>
        <dbReference type="SAM" id="MobiDB-lite"/>
    </source>
</evidence>
<dbReference type="Proteomes" id="UP000246722">
    <property type="component" value="Unassembled WGS sequence"/>
</dbReference>
<dbReference type="OrthoDB" id="4339143at2"/>
<accession>A0A317ZX01</accession>
<evidence type="ECO:0000313" key="3">
    <source>
        <dbReference type="EMBL" id="PXA71903.1"/>
    </source>
</evidence>
<dbReference type="GO" id="GO:0050135">
    <property type="term" value="F:NADP+ nucleosidase activity"/>
    <property type="evidence" value="ECO:0007669"/>
    <property type="project" value="InterPro"/>
</dbReference>
<dbReference type="AlphaFoldDB" id="A0A317ZX01"/>
<organism evidence="3 4">
    <name type="scientific">Cryobacterium arcticum</name>
    <dbReference type="NCBI Taxonomy" id="670052"/>
    <lineage>
        <taxon>Bacteria</taxon>
        <taxon>Bacillati</taxon>
        <taxon>Actinomycetota</taxon>
        <taxon>Actinomycetes</taxon>
        <taxon>Micrococcales</taxon>
        <taxon>Microbacteriaceae</taxon>
        <taxon>Cryobacterium</taxon>
    </lineage>
</organism>
<sequence>MQLVAMSMRGSIRPMGGNDRRCAKGERQPARRDPNWGGGRRASLGSPIRRKHISQLWWLDEDHQPYLTRRASSDPATSLRSMSTLDFSVHAARVDAASLRRIIEVLRPITVEVAQRDLIRHQDDRTEEIDVGRRAAAIKLAKGALAAQGEVSMVIKKLKERSGVVHDQLGWGDPMPLEKIEDCASAELVAASYNGGYWGVLNLKVSDWGCEVSIDAGPEEIERVGAAVKDVLTAAVDSSQLAATQRPFKVFIGHGSDSQWKYLYEMFSKVHGFNVEAFESSERAGIHTLFVVDKMIRSSSVALVVMTGEDQMADGSMRARENVVHEIGYCQGALGIDRTIILLEDGISEPSNIAGLTQIRFAKNSLIDAQDRILNTLNLHKQAQDFSEI</sequence>
<evidence type="ECO:0000313" key="4">
    <source>
        <dbReference type="Proteomes" id="UP000246722"/>
    </source>
</evidence>
<dbReference type="Pfam" id="PF10137">
    <property type="entry name" value="CAP12-PCTIR_TIR"/>
    <property type="match status" value="1"/>
</dbReference>
<gene>
    <name evidence="3" type="ORF">CTB96_03010</name>
</gene>
<proteinExistence type="predicted"/>
<dbReference type="EMBL" id="QHLY01000005">
    <property type="protein sequence ID" value="PXA71903.1"/>
    <property type="molecule type" value="Genomic_DNA"/>
</dbReference>
<dbReference type="InterPro" id="IPR019302">
    <property type="entry name" value="CAP12/PCTIR_TIR_dom"/>
</dbReference>
<feature type="domain" description="CD-NTase-associated protein 12/Pycsar effector protein TIR" evidence="2">
    <location>
        <begin position="249"/>
        <end position="362"/>
    </location>
</feature>
<name>A0A317ZX01_9MICO</name>
<reference evidence="3 4" key="1">
    <citation type="submission" date="2018-05" db="EMBL/GenBank/DDBJ databases">
        <title>Genetic diversity of glacier-inhabiting Cryobacterium bacteria in China and description of Cryobacterium mengkeensis sp. nov. and Arthrobacter glacialis sp. nov.</title>
        <authorList>
            <person name="Liu Q."/>
            <person name="Xin Y.-H."/>
        </authorList>
    </citation>
    <scope>NUCLEOTIDE SEQUENCE [LARGE SCALE GENOMIC DNA]</scope>
    <source>
        <strain evidence="3 4">SK-1</strain>
    </source>
</reference>
<keyword evidence="4" id="KW-1185">Reference proteome</keyword>
<protein>
    <recommendedName>
        <fullName evidence="2">CD-NTase-associated protein 12/Pycsar effector protein TIR domain-containing protein</fullName>
    </recommendedName>
</protein>
<feature type="compositionally biased region" description="Basic and acidic residues" evidence="1">
    <location>
        <begin position="18"/>
        <end position="34"/>
    </location>
</feature>